<comment type="caution">
    <text evidence="2">The sequence shown here is derived from an EMBL/GenBank/DDBJ whole genome shotgun (WGS) entry which is preliminary data.</text>
</comment>
<gene>
    <name evidence="2" type="ORF">BXY39_0991</name>
</gene>
<keyword evidence="3" id="KW-1185">Reference proteome</keyword>
<reference evidence="2 3" key="1">
    <citation type="submission" date="2018-10" db="EMBL/GenBank/DDBJ databases">
        <title>Genomic Encyclopedia of Archaeal and Bacterial Type Strains, Phase II (KMG-II): from individual species to whole genera.</title>
        <authorList>
            <person name="Goeker M."/>
        </authorList>
    </citation>
    <scope>NUCLEOTIDE SEQUENCE [LARGE SCALE GENOMIC DNA]</scope>
    <source>
        <strain evidence="2 3">DSM 25217</strain>
    </source>
</reference>
<keyword evidence="1" id="KW-0472">Membrane</keyword>
<dbReference type="OrthoDB" id="5325135at2"/>
<evidence type="ECO:0000313" key="3">
    <source>
        <dbReference type="Proteomes" id="UP000271227"/>
    </source>
</evidence>
<evidence type="ECO:0000256" key="1">
    <source>
        <dbReference type="SAM" id="Phobius"/>
    </source>
</evidence>
<evidence type="ECO:0000313" key="2">
    <source>
        <dbReference type="EMBL" id="RMB12493.1"/>
    </source>
</evidence>
<feature type="transmembrane region" description="Helical" evidence="1">
    <location>
        <begin position="21"/>
        <end position="42"/>
    </location>
</feature>
<dbReference type="InterPro" id="IPR007047">
    <property type="entry name" value="Flp_Fap"/>
</dbReference>
<proteinExistence type="predicted"/>
<dbReference type="EMBL" id="REFR01000009">
    <property type="protein sequence ID" value="RMB12493.1"/>
    <property type="molecule type" value="Genomic_DNA"/>
</dbReference>
<dbReference type="InParanoid" id="A0A3M0D882"/>
<protein>
    <submittedName>
        <fullName evidence="2">Pilus assembly protein Flp/PilA</fullName>
    </submittedName>
</protein>
<keyword evidence="1" id="KW-1133">Transmembrane helix</keyword>
<dbReference type="RefSeq" id="WP_121937659.1">
    <property type="nucleotide sequence ID" value="NZ_REFR01000009.1"/>
</dbReference>
<dbReference type="Pfam" id="PF04964">
    <property type="entry name" value="Flp_Fap"/>
    <property type="match status" value="1"/>
</dbReference>
<name>A0A3M0D882_9PROT</name>
<accession>A0A3M0D882</accession>
<dbReference type="AlphaFoldDB" id="A0A3M0D882"/>
<keyword evidence="1" id="KW-0812">Transmembrane</keyword>
<sequence>MANSVIKLLKRLRRDDRGATAIEYGLIAALVAVGLIGTLQILGNTLDTFFQNVVNELNTATQEEGDQQQQDQQPG</sequence>
<dbReference type="Proteomes" id="UP000271227">
    <property type="component" value="Unassembled WGS sequence"/>
</dbReference>
<organism evidence="2 3">
    <name type="scientific">Eilatimonas milleporae</name>
    <dbReference type="NCBI Taxonomy" id="911205"/>
    <lineage>
        <taxon>Bacteria</taxon>
        <taxon>Pseudomonadati</taxon>
        <taxon>Pseudomonadota</taxon>
        <taxon>Alphaproteobacteria</taxon>
        <taxon>Kordiimonadales</taxon>
        <taxon>Kordiimonadaceae</taxon>
        <taxon>Eilatimonas</taxon>
    </lineage>
</organism>